<accession>J3MUK9</accession>
<dbReference type="Gramene" id="OB08G27900.1">
    <property type="protein sequence ID" value="OB08G27900.1"/>
    <property type="gene ID" value="OB08G27900"/>
</dbReference>
<dbReference type="InterPro" id="IPR044858">
    <property type="entry name" value="Stomagen_C"/>
</dbReference>
<organism evidence="4">
    <name type="scientific">Oryza brachyantha</name>
    <name type="common">malo sina</name>
    <dbReference type="NCBI Taxonomy" id="4533"/>
    <lineage>
        <taxon>Eukaryota</taxon>
        <taxon>Viridiplantae</taxon>
        <taxon>Streptophyta</taxon>
        <taxon>Embryophyta</taxon>
        <taxon>Tracheophyta</taxon>
        <taxon>Spermatophyta</taxon>
        <taxon>Magnoliopsida</taxon>
        <taxon>Liliopsida</taxon>
        <taxon>Poales</taxon>
        <taxon>Poaceae</taxon>
        <taxon>BOP clade</taxon>
        <taxon>Oryzoideae</taxon>
        <taxon>Oryzeae</taxon>
        <taxon>Oryzinae</taxon>
        <taxon>Oryza</taxon>
    </lineage>
</organism>
<dbReference type="GO" id="GO:2000123">
    <property type="term" value="P:positive regulation of stomatal complex development"/>
    <property type="evidence" value="ECO:0007669"/>
    <property type="project" value="InterPro"/>
</dbReference>
<sequence length="135" mass="13902">MAAAPGTNKLKLLYFLLLLVAALMAFIAEAGVSAARTLSPPSTTFPAATDQPAVSRARTGRSSSSSSEEAPAPGGGISRAPPPAAGGGALSGSKAPTCTYNECRGCRRRCSVQEVPVDANDPMNSAYHYRCICHF</sequence>
<dbReference type="eggNOG" id="ENOG502R4GA">
    <property type="taxonomic scope" value="Eukaryota"/>
</dbReference>
<feature type="chain" id="PRO_5003775270" description="Stomagen C-terminal domain-containing protein" evidence="2">
    <location>
        <begin position="31"/>
        <end position="135"/>
    </location>
</feature>
<dbReference type="PANTHER" id="PTHR37239">
    <property type="entry name" value="EPIDERMAL PATTERNING FACTOR-LIKE PROTEIN 9"/>
    <property type="match status" value="1"/>
</dbReference>
<dbReference type="Gene3D" id="2.20.25.390">
    <property type="entry name" value="Stomagen"/>
    <property type="match status" value="1"/>
</dbReference>
<keyword evidence="2" id="KW-0732">Signal</keyword>
<dbReference type="Proteomes" id="UP000006038">
    <property type="component" value="Chromosome 8"/>
</dbReference>
<dbReference type="InterPro" id="IPR031753">
    <property type="entry name" value="Stomagen"/>
</dbReference>
<protein>
    <recommendedName>
        <fullName evidence="3">Stomagen C-terminal domain-containing protein</fullName>
    </recommendedName>
</protein>
<proteinExistence type="predicted"/>
<dbReference type="AlphaFoldDB" id="J3MUK9"/>
<feature type="domain" description="Stomagen C-terminal" evidence="3">
    <location>
        <begin position="91"/>
        <end position="134"/>
    </location>
</feature>
<evidence type="ECO:0000256" key="1">
    <source>
        <dbReference type="SAM" id="MobiDB-lite"/>
    </source>
</evidence>
<dbReference type="Pfam" id="PF16851">
    <property type="entry name" value="Stomagen"/>
    <property type="match status" value="1"/>
</dbReference>
<name>J3MUK9_ORYBR</name>
<dbReference type="STRING" id="4533.J3MUK9"/>
<dbReference type="PANTHER" id="PTHR37239:SF1">
    <property type="entry name" value="EPIDERMAL PATTERNING FACTOR-LIKE PROTEIN 9"/>
    <property type="match status" value="1"/>
</dbReference>
<evidence type="ECO:0000259" key="3">
    <source>
        <dbReference type="Pfam" id="PF16851"/>
    </source>
</evidence>
<dbReference type="EnsemblPlants" id="OB08G27900.1">
    <property type="protein sequence ID" value="OB08G27900.1"/>
    <property type="gene ID" value="OB08G27900"/>
</dbReference>
<evidence type="ECO:0000313" key="5">
    <source>
        <dbReference type="Proteomes" id="UP000006038"/>
    </source>
</evidence>
<keyword evidence="5" id="KW-1185">Reference proteome</keyword>
<dbReference type="OMA" id="YRCICHF"/>
<feature type="signal peptide" evidence="2">
    <location>
        <begin position="1"/>
        <end position="30"/>
    </location>
</feature>
<feature type="compositionally biased region" description="Low complexity" evidence="1">
    <location>
        <begin position="55"/>
        <end position="72"/>
    </location>
</feature>
<reference evidence="4" key="2">
    <citation type="submission" date="2013-04" db="UniProtKB">
        <authorList>
            <consortium name="EnsemblPlants"/>
        </authorList>
    </citation>
    <scope>IDENTIFICATION</scope>
</reference>
<dbReference type="HOGENOM" id="CLU_1724972_0_0_1"/>
<evidence type="ECO:0000256" key="2">
    <source>
        <dbReference type="SAM" id="SignalP"/>
    </source>
</evidence>
<reference evidence="4" key="1">
    <citation type="journal article" date="2013" name="Nat. Commun.">
        <title>Whole-genome sequencing of Oryza brachyantha reveals mechanisms underlying Oryza genome evolution.</title>
        <authorList>
            <person name="Chen J."/>
            <person name="Huang Q."/>
            <person name="Gao D."/>
            <person name="Wang J."/>
            <person name="Lang Y."/>
            <person name="Liu T."/>
            <person name="Li B."/>
            <person name="Bai Z."/>
            <person name="Luis Goicoechea J."/>
            <person name="Liang C."/>
            <person name="Chen C."/>
            <person name="Zhang W."/>
            <person name="Sun S."/>
            <person name="Liao Y."/>
            <person name="Zhang X."/>
            <person name="Yang L."/>
            <person name="Song C."/>
            <person name="Wang M."/>
            <person name="Shi J."/>
            <person name="Liu G."/>
            <person name="Liu J."/>
            <person name="Zhou H."/>
            <person name="Zhou W."/>
            <person name="Yu Q."/>
            <person name="An N."/>
            <person name="Chen Y."/>
            <person name="Cai Q."/>
            <person name="Wang B."/>
            <person name="Liu B."/>
            <person name="Min J."/>
            <person name="Huang Y."/>
            <person name="Wu H."/>
            <person name="Li Z."/>
            <person name="Zhang Y."/>
            <person name="Yin Y."/>
            <person name="Song W."/>
            <person name="Jiang J."/>
            <person name="Jackson S.A."/>
            <person name="Wing R.A."/>
            <person name="Wang J."/>
            <person name="Chen M."/>
        </authorList>
    </citation>
    <scope>NUCLEOTIDE SEQUENCE [LARGE SCALE GENOMIC DNA]</scope>
    <source>
        <strain evidence="4">cv. IRGC 101232</strain>
    </source>
</reference>
<feature type="region of interest" description="Disordered" evidence="1">
    <location>
        <begin position="37"/>
        <end position="94"/>
    </location>
</feature>
<dbReference type="InterPro" id="IPR038572">
    <property type="entry name" value="Stomagen_C_sf"/>
</dbReference>
<evidence type="ECO:0000313" key="4">
    <source>
        <dbReference type="EnsemblPlants" id="OB08G27900.1"/>
    </source>
</evidence>
<gene>
    <name evidence="4" type="primary">LOC121055210</name>
</gene>